<feature type="compositionally biased region" description="Basic and acidic residues" evidence="1">
    <location>
        <begin position="77"/>
        <end position="89"/>
    </location>
</feature>
<dbReference type="AlphaFoldDB" id="A0A5B7FG48"/>
<protein>
    <submittedName>
        <fullName evidence="2">Uncharacterized protein</fullName>
    </submittedName>
</protein>
<feature type="region of interest" description="Disordered" evidence="1">
    <location>
        <begin position="1"/>
        <end position="41"/>
    </location>
</feature>
<evidence type="ECO:0000256" key="1">
    <source>
        <dbReference type="SAM" id="MobiDB-lite"/>
    </source>
</evidence>
<feature type="region of interest" description="Disordered" evidence="1">
    <location>
        <begin position="62"/>
        <end position="89"/>
    </location>
</feature>
<name>A0A5B7FG48_PORTR</name>
<reference evidence="2 3" key="1">
    <citation type="submission" date="2019-05" db="EMBL/GenBank/DDBJ databases">
        <title>Another draft genome of Portunus trituberculatus and its Hox gene families provides insights of decapod evolution.</title>
        <authorList>
            <person name="Jeong J.-H."/>
            <person name="Song I."/>
            <person name="Kim S."/>
            <person name="Choi T."/>
            <person name="Kim D."/>
            <person name="Ryu S."/>
            <person name="Kim W."/>
        </authorList>
    </citation>
    <scope>NUCLEOTIDE SEQUENCE [LARGE SCALE GENOMIC DNA]</scope>
    <source>
        <tissue evidence="2">Muscle</tissue>
    </source>
</reference>
<sequence length="89" mass="9886">MLRVDVQQGENSGRHALKERGEVDESPTSKQRGTDLTYKRVQYEAPGRSEFLLSVHASLREKAGGEYGRGRVPGENGEGKDREGEGERL</sequence>
<comment type="caution">
    <text evidence="2">The sequence shown here is derived from an EMBL/GenBank/DDBJ whole genome shotgun (WGS) entry which is preliminary data.</text>
</comment>
<gene>
    <name evidence="2" type="ORF">E2C01_038170</name>
</gene>
<proteinExistence type="predicted"/>
<keyword evidence="3" id="KW-1185">Reference proteome</keyword>
<accession>A0A5B7FG48</accession>
<evidence type="ECO:0000313" key="3">
    <source>
        <dbReference type="Proteomes" id="UP000324222"/>
    </source>
</evidence>
<feature type="compositionally biased region" description="Basic and acidic residues" evidence="1">
    <location>
        <begin position="12"/>
        <end position="23"/>
    </location>
</feature>
<evidence type="ECO:0000313" key="2">
    <source>
        <dbReference type="EMBL" id="MPC44497.1"/>
    </source>
</evidence>
<dbReference type="EMBL" id="VSRR010006309">
    <property type="protein sequence ID" value="MPC44497.1"/>
    <property type="molecule type" value="Genomic_DNA"/>
</dbReference>
<dbReference type="Proteomes" id="UP000324222">
    <property type="component" value="Unassembled WGS sequence"/>
</dbReference>
<organism evidence="2 3">
    <name type="scientific">Portunus trituberculatus</name>
    <name type="common">Swimming crab</name>
    <name type="synonym">Neptunus trituberculatus</name>
    <dbReference type="NCBI Taxonomy" id="210409"/>
    <lineage>
        <taxon>Eukaryota</taxon>
        <taxon>Metazoa</taxon>
        <taxon>Ecdysozoa</taxon>
        <taxon>Arthropoda</taxon>
        <taxon>Crustacea</taxon>
        <taxon>Multicrustacea</taxon>
        <taxon>Malacostraca</taxon>
        <taxon>Eumalacostraca</taxon>
        <taxon>Eucarida</taxon>
        <taxon>Decapoda</taxon>
        <taxon>Pleocyemata</taxon>
        <taxon>Brachyura</taxon>
        <taxon>Eubrachyura</taxon>
        <taxon>Portunoidea</taxon>
        <taxon>Portunidae</taxon>
        <taxon>Portuninae</taxon>
        <taxon>Portunus</taxon>
    </lineage>
</organism>